<name>A0ACB6YZ55_THEGA</name>
<gene>
    <name evidence="1" type="ORF">BDM02DRAFT_1973830</name>
</gene>
<accession>A0ACB6YZ55</accession>
<organism evidence="1 2">
    <name type="scientific">Thelephora ganbajun</name>
    <name type="common">Ganba fungus</name>
    <dbReference type="NCBI Taxonomy" id="370292"/>
    <lineage>
        <taxon>Eukaryota</taxon>
        <taxon>Fungi</taxon>
        <taxon>Dikarya</taxon>
        <taxon>Basidiomycota</taxon>
        <taxon>Agaricomycotina</taxon>
        <taxon>Agaricomycetes</taxon>
        <taxon>Thelephorales</taxon>
        <taxon>Thelephoraceae</taxon>
        <taxon>Thelephora</taxon>
    </lineage>
</organism>
<dbReference type="EMBL" id="MU118380">
    <property type="protein sequence ID" value="KAF9642696.1"/>
    <property type="molecule type" value="Genomic_DNA"/>
</dbReference>
<reference evidence="1" key="1">
    <citation type="submission" date="2019-10" db="EMBL/GenBank/DDBJ databases">
        <authorList>
            <consortium name="DOE Joint Genome Institute"/>
            <person name="Kuo A."/>
            <person name="Miyauchi S."/>
            <person name="Kiss E."/>
            <person name="Drula E."/>
            <person name="Kohler A."/>
            <person name="Sanchez-Garcia M."/>
            <person name="Andreopoulos B."/>
            <person name="Barry K.W."/>
            <person name="Bonito G."/>
            <person name="Buee M."/>
            <person name="Carver A."/>
            <person name="Chen C."/>
            <person name="Cichocki N."/>
            <person name="Clum A."/>
            <person name="Culley D."/>
            <person name="Crous P.W."/>
            <person name="Fauchery L."/>
            <person name="Girlanda M."/>
            <person name="Hayes R."/>
            <person name="Keri Z."/>
            <person name="Labutti K."/>
            <person name="Lipzen A."/>
            <person name="Lombard V."/>
            <person name="Magnuson J."/>
            <person name="Maillard F."/>
            <person name="Morin E."/>
            <person name="Murat C."/>
            <person name="Nolan M."/>
            <person name="Ohm R."/>
            <person name="Pangilinan J."/>
            <person name="Pereira M."/>
            <person name="Perotto S."/>
            <person name="Peter M."/>
            <person name="Riley R."/>
            <person name="Sitrit Y."/>
            <person name="Stielow B."/>
            <person name="Szollosi G."/>
            <person name="Zifcakova L."/>
            <person name="Stursova M."/>
            <person name="Spatafora J.W."/>
            <person name="Tedersoo L."/>
            <person name="Vaario L.-M."/>
            <person name="Yamada A."/>
            <person name="Yan M."/>
            <person name="Wang P."/>
            <person name="Xu J."/>
            <person name="Bruns T."/>
            <person name="Baldrian P."/>
            <person name="Vilgalys R."/>
            <person name="Henrissat B."/>
            <person name="Grigoriev I.V."/>
            <person name="Hibbett D."/>
            <person name="Nagy L.G."/>
            <person name="Martin F.M."/>
        </authorList>
    </citation>
    <scope>NUCLEOTIDE SEQUENCE</scope>
    <source>
        <strain evidence="1">P2</strain>
    </source>
</reference>
<evidence type="ECO:0000313" key="2">
    <source>
        <dbReference type="Proteomes" id="UP000886501"/>
    </source>
</evidence>
<sequence>MTDITFLFRATPRGGKRKDENDAKARWFVQLQRCGSHEGVAIARGSSSRNPTPAISECPGPVNKLQYT</sequence>
<protein>
    <submittedName>
        <fullName evidence="1">Uncharacterized protein</fullName>
    </submittedName>
</protein>
<evidence type="ECO:0000313" key="1">
    <source>
        <dbReference type="EMBL" id="KAF9642696.1"/>
    </source>
</evidence>
<keyword evidence="2" id="KW-1185">Reference proteome</keyword>
<reference evidence="1" key="2">
    <citation type="journal article" date="2020" name="Nat. Commun.">
        <title>Large-scale genome sequencing of mycorrhizal fungi provides insights into the early evolution of symbiotic traits.</title>
        <authorList>
            <person name="Miyauchi S."/>
            <person name="Kiss E."/>
            <person name="Kuo A."/>
            <person name="Drula E."/>
            <person name="Kohler A."/>
            <person name="Sanchez-Garcia M."/>
            <person name="Morin E."/>
            <person name="Andreopoulos B."/>
            <person name="Barry K.W."/>
            <person name="Bonito G."/>
            <person name="Buee M."/>
            <person name="Carver A."/>
            <person name="Chen C."/>
            <person name="Cichocki N."/>
            <person name="Clum A."/>
            <person name="Culley D."/>
            <person name="Crous P.W."/>
            <person name="Fauchery L."/>
            <person name="Girlanda M."/>
            <person name="Hayes R.D."/>
            <person name="Keri Z."/>
            <person name="LaButti K."/>
            <person name="Lipzen A."/>
            <person name="Lombard V."/>
            <person name="Magnuson J."/>
            <person name="Maillard F."/>
            <person name="Murat C."/>
            <person name="Nolan M."/>
            <person name="Ohm R.A."/>
            <person name="Pangilinan J."/>
            <person name="Pereira M.F."/>
            <person name="Perotto S."/>
            <person name="Peter M."/>
            <person name="Pfister S."/>
            <person name="Riley R."/>
            <person name="Sitrit Y."/>
            <person name="Stielow J.B."/>
            <person name="Szollosi G."/>
            <person name="Zifcakova L."/>
            <person name="Stursova M."/>
            <person name="Spatafora J.W."/>
            <person name="Tedersoo L."/>
            <person name="Vaario L.M."/>
            <person name="Yamada A."/>
            <person name="Yan M."/>
            <person name="Wang P."/>
            <person name="Xu J."/>
            <person name="Bruns T."/>
            <person name="Baldrian P."/>
            <person name="Vilgalys R."/>
            <person name="Dunand C."/>
            <person name="Henrissat B."/>
            <person name="Grigoriev I.V."/>
            <person name="Hibbett D."/>
            <person name="Nagy L.G."/>
            <person name="Martin F.M."/>
        </authorList>
    </citation>
    <scope>NUCLEOTIDE SEQUENCE</scope>
    <source>
        <strain evidence="1">P2</strain>
    </source>
</reference>
<proteinExistence type="predicted"/>
<comment type="caution">
    <text evidence="1">The sequence shown here is derived from an EMBL/GenBank/DDBJ whole genome shotgun (WGS) entry which is preliminary data.</text>
</comment>
<dbReference type="Proteomes" id="UP000886501">
    <property type="component" value="Unassembled WGS sequence"/>
</dbReference>